<reference evidence="15" key="1">
    <citation type="submission" date="2020-10" db="EMBL/GenBank/DDBJ databases">
        <authorList>
            <person name="Gilroy R."/>
        </authorList>
    </citation>
    <scope>NUCLEOTIDE SEQUENCE</scope>
    <source>
        <strain evidence="15">20514</strain>
    </source>
</reference>
<evidence type="ECO:0000313" key="16">
    <source>
        <dbReference type="Proteomes" id="UP000810252"/>
    </source>
</evidence>
<name>A0A9D9HDR5_9BACT</name>
<dbReference type="InterPro" id="IPR004839">
    <property type="entry name" value="Aminotransferase_I/II_large"/>
</dbReference>
<evidence type="ECO:0000256" key="6">
    <source>
        <dbReference type="ARBA" id="ARBA00013187"/>
    </source>
</evidence>
<accession>A0A9D9HDR5</accession>
<dbReference type="GO" id="GO:0008710">
    <property type="term" value="F:8-amino-7-oxononanoate synthase activity"/>
    <property type="evidence" value="ECO:0007669"/>
    <property type="project" value="UniProtKB-EC"/>
</dbReference>
<dbReference type="InterPro" id="IPR050087">
    <property type="entry name" value="AON_synthase_class-II"/>
</dbReference>
<organism evidence="15 16">
    <name type="scientific">Candidatus Cryptobacteroides merdigallinarum</name>
    <dbReference type="NCBI Taxonomy" id="2840770"/>
    <lineage>
        <taxon>Bacteria</taxon>
        <taxon>Pseudomonadati</taxon>
        <taxon>Bacteroidota</taxon>
        <taxon>Bacteroidia</taxon>
        <taxon>Bacteroidales</taxon>
        <taxon>Candidatus Cryptobacteroides</taxon>
    </lineage>
</organism>
<protein>
    <recommendedName>
        <fullName evidence="6">8-amino-7-oxononanoate synthase</fullName>
        <ecNumber evidence="6">2.3.1.47</ecNumber>
    </recommendedName>
    <alternativeName>
        <fullName evidence="10">7-keto-8-amino-pelargonic acid synthase</fullName>
    </alternativeName>
    <alternativeName>
        <fullName evidence="11">8-amino-7-ketopelargonate synthase</fullName>
    </alternativeName>
</protein>
<evidence type="ECO:0000256" key="8">
    <source>
        <dbReference type="ARBA" id="ARBA00022756"/>
    </source>
</evidence>
<dbReference type="AlphaFoldDB" id="A0A9D9HDR5"/>
<proteinExistence type="inferred from homology"/>
<dbReference type="Gene3D" id="3.90.1150.10">
    <property type="entry name" value="Aspartate Aminotransferase, domain 1"/>
    <property type="match status" value="1"/>
</dbReference>
<keyword evidence="7" id="KW-0808">Transferase</keyword>
<dbReference type="Pfam" id="PF00155">
    <property type="entry name" value="Aminotran_1_2"/>
    <property type="match status" value="1"/>
</dbReference>
<keyword evidence="8" id="KW-0093">Biotin biosynthesis</keyword>
<dbReference type="PANTHER" id="PTHR13693:SF100">
    <property type="entry name" value="8-AMINO-7-OXONONANOATE SYNTHASE"/>
    <property type="match status" value="1"/>
</dbReference>
<dbReference type="SUPFAM" id="SSF53383">
    <property type="entry name" value="PLP-dependent transferases"/>
    <property type="match status" value="1"/>
</dbReference>
<sequence length="388" mass="42439">MEDTYLQDELDRLAACGNLRVLTPAEHRGGKVIAGGRTMLNLSSNDYLGIAGDMDLRSGFLDRLTPEDLVMSSSSSRSLSGEFPVYGQVEATLAGMFGKEAALVFNSGYQMNLGILPAIAGKDTLIVADKLVHASIIDGIRLSAAEVIRFRHNNMVQLGNILEKEHGRHRDIIIAVESVYSMDGDRADLELLCRLKRRYGNVSLYVDEAHAFGVFGEHGLGLAEELGCIPDIDFLCGTFGKALGSMGAFVVCSRTIRDFLINRMRPFIFSTALPPLNWSWTLFLLGKLPGMKDRREHLRTISGMLRGELEPYCPGMVSGTQIIPVVAGESEAAVRYAGKLQEAGFFVLPVRPPTVPEGSSRLRFSLTADMTEEDIDALARAVHNIMQA</sequence>
<dbReference type="GO" id="GO:0009102">
    <property type="term" value="P:biotin biosynthetic process"/>
    <property type="evidence" value="ECO:0007669"/>
    <property type="project" value="UniProtKB-KW"/>
</dbReference>
<dbReference type="PROSITE" id="PS00599">
    <property type="entry name" value="AA_TRANSFER_CLASS_2"/>
    <property type="match status" value="1"/>
</dbReference>
<evidence type="ECO:0000256" key="3">
    <source>
        <dbReference type="ARBA" id="ARBA00005189"/>
    </source>
</evidence>
<dbReference type="PANTHER" id="PTHR13693">
    <property type="entry name" value="CLASS II AMINOTRANSFERASE/8-AMINO-7-OXONONANOATE SYNTHASE"/>
    <property type="match status" value="1"/>
</dbReference>
<comment type="similarity">
    <text evidence="4">Belongs to the class-II pyridoxal-phosphate-dependent aminotransferase family. BioF subfamily.</text>
</comment>
<evidence type="ECO:0000259" key="14">
    <source>
        <dbReference type="Pfam" id="PF00155"/>
    </source>
</evidence>
<dbReference type="InterPro" id="IPR015424">
    <property type="entry name" value="PyrdxlP-dep_Trfase"/>
</dbReference>
<evidence type="ECO:0000256" key="5">
    <source>
        <dbReference type="ARBA" id="ARBA00011738"/>
    </source>
</evidence>
<evidence type="ECO:0000256" key="1">
    <source>
        <dbReference type="ARBA" id="ARBA00001933"/>
    </source>
</evidence>
<keyword evidence="9 13" id="KW-0663">Pyridoxal phosphate</keyword>
<evidence type="ECO:0000256" key="13">
    <source>
        <dbReference type="RuleBase" id="RU003693"/>
    </source>
</evidence>
<dbReference type="InterPro" id="IPR001917">
    <property type="entry name" value="Aminotrans_II_pyridoxalP_BS"/>
</dbReference>
<dbReference type="Gene3D" id="3.40.640.10">
    <property type="entry name" value="Type I PLP-dependent aspartate aminotransferase-like (Major domain)"/>
    <property type="match status" value="1"/>
</dbReference>
<evidence type="ECO:0000256" key="9">
    <source>
        <dbReference type="ARBA" id="ARBA00022898"/>
    </source>
</evidence>
<reference evidence="15" key="2">
    <citation type="journal article" date="2021" name="PeerJ">
        <title>Extensive microbial diversity within the chicken gut microbiome revealed by metagenomics and culture.</title>
        <authorList>
            <person name="Gilroy R."/>
            <person name="Ravi A."/>
            <person name="Getino M."/>
            <person name="Pursley I."/>
            <person name="Horton D.L."/>
            <person name="Alikhan N.F."/>
            <person name="Baker D."/>
            <person name="Gharbi K."/>
            <person name="Hall N."/>
            <person name="Watson M."/>
            <person name="Adriaenssens E.M."/>
            <person name="Foster-Nyarko E."/>
            <person name="Jarju S."/>
            <person name="Secka A."/>
            <person name="Antonio M."/>
            <person name="Oren A."/>
            <person name="Chaudhuri R.R."/>
            <person name="La Ragione R."/>
            <person name="Hildebrand F."/>
            <person name="Pallen M.J."/>
        </authorList>
    </citation>
    <scope>NUCLEOTIDE SEQUENCE</scope>
    <source>
        <strain evidence="15">20514</strain>
    </source>
</reference>
<comment type="subunit">
    <text evidence="5">Homodimer.</text>
</comment>
<dbReference type="Proteomes" id="UP000810252">
    <property type="component" value="Unassembled WGS sequence"/>
</dbReference>
<evidence type="ECO:0000256" key="10">
    <source>
        <dbReference type="ARBA" id="ARBA00032610"/>
    </source>
</evidence>
<dbReference type="EC" id="2.3.1.47" evidence="6"/>
<gene>
    <name evidence="15" type="ORF">IAC29_00895</name>
</gene>
<dbReference type="EMBL" id="JADIMQ010000012">
    <property type="protein sequence ID" value="MBO8447811.1"/>
    <property type="molecule type" value="Genomic_DNA"/>
</dbReference>
<feature type="domain" description="Aminotransferase class I/classII large" evidence="14">
    <location>
        <begin position="38"/>
        <end position="381"/>
    </location>
</feature>
<evidence type="ECO:0000256" key="11">
    <source>
        <dbReference type="ARBA" id="ARBA00033381"/>
    </source>
</evidence>
<dbReference type="InterPro" id="IPR015421">
    <property type="entry name" value="PyrdxlP-dep_Trfase_major"/>
</dbReference>
<evidence type="ECO:0000256" key="2">
    <source>
        <dbReference type="ARBA" id="ARBA00004746"/>
    </source>
</evidence>
<dbReference type="InterPro" id="IPR015422">
    <property type="entry name" value="PyrdxlP-dep_Trfase_small"/>
</dbReference>
<evidence type="ECO:0000256" key="7">
    <source>
        <dbReference type="ARBA" id="ARBA00022679"/>
    </source>
</evidence>
<dbReference type="GO" id="GO:0030170">
    <property type="term" value="F:pyridoxal phosphate binding"/>
    <property type="evidence" value="ECO:0007669"/>
    <property type="project" value="InterPro"/>
</dbReference>
<evidence type="ECO:0000256" key="12">
    <source>
        <dbReference type="ARBA" id="ARBA00047715"/>
    </source>
</evidence>
<evidence type="ECO:0000313" key="15">
    <source>
        <dbReference type="EMBL" id="MBO8447811.1"/>
    </source>
</evidence>
<comment type="pathway">
    <text evidence="2">Cofactor biosynthesis; biotin biosynthesis.</text>
</comment>
<evidence type="ECO:0000256" key="4">
    <source>
        <dbReference type="ARBA" id="ARBA00010008"/>
    </source>
</evidence>
<comment type="catalytic activity">
    <reaction evidence="12">
        <text>6-carboxyhexanoyl-[ACP] + L-alanine + H(+) = (8S)-8-amino-7-oxononanoate + holo-[ACP] + CO2</text>
        <dbReference type="Rhea" id="RHEA:42288"/>
        <dbReference type="Rhea" id="RHEA-COMP:9685"/>
        <dbReference type="Rhea" id="RHEA-COMP:9955"/>
        <dbReference type="ChEBI" id="CHEBI:15378"/>
        <dbReference type="ChEBI" id="CHEBI:16526"/>
        <dbReference type="ChEBI" id="CHEBI:57972"/>
        <dbReference type="ChEBI" id="CHEBI:64479"/>
        <dbReference type="ChEBI" id="CHEBI:78846"/>
        <dbReference type="ChEBI" id="CHEBI:149468"/>
        <dbReference type="EC" id="2.3.1.47"/>
    </reaction>
</comment>
<comment type="pathway">
    <text evidence="3">Lipid metabolism.</text>
</comment>
<comment type="caution">
    <text evidence="15">The sequence shown here is derived from an EMBL/GenBank/DDBJ whole genome shotgun (WGS) entry which is preliminary data.</text>
</comment>
<comment type="cofactor">
    <cofactor evidence="1 13">
        <name>pyridoxal 5'-phosphate</name>
        <dbReference type="ChEBI" id="CHEBI:597326"/>
    </cofactor>
</comment>